<dbReference type="Proteomes" id="UP000249061">
    <property type="component" value="Unassembled WGS sequence"/>
</dbReference>
<evidence type="ECO:0000313" key="5">
    <source>
        <dbReference type="Proteomes" id="UP000249061"/>
    </source>
</evidence>
<dbReference type="Gene3D" id="3.30.1330.60">
    <property type="entry name" value="OmpA-like domain"/>
    <property type="match status" value="1"/>
</dbReference>
<dbReference type="PANTHER" id="PTHR30329:SF21">
    <property type="entry name" value="LIPOPROTEIN YIAD-RELATED"/>
    <property type="match status" value="1"/>
</dbReference>
<reference evidence="4 5" key="1">
    <citation type="submission" date="2017-08" db="EMBL/GenBank/DDBJ databases">
        <title>Infants hospitalized years apart are colonized by the same room-sourced microbial strains.</title>
        <authorList>
            <person name="Brooks B."/>
            <person name="Olm M.R."/>
            <person name="Firek B.A."/>
            <person name="Baker R."/>
            <person name="Thomas B.C."/>
            <person name="Morowitz M.J."/>
            <person name="Banfield J.F."/>
        </authorList>
    </citation>
    <scope>NUCLEOTIDE SEQUENCE [LARGE SCALE GENOMIC DNA]</scope>
    <source>
        <strain evidence="4">S2_003_000_R2_14</strain>
    </source>
</reference>
<gene>
    <name evidence="4" type="ORF">DI536_27325</name>
</gene>
<keyword evidence="2" id="KW-0732">Signal</keyword>
<evidence type="ECO:0000256" key="2">
    <source>
        <dbReference type="SAM" id="SignalP"/>
    </source>
</evidence>
<protein>
    <submittedName>
        <fullName evidence="4">OmpA family protein</fullName>
    </submittedName>
</protein>
<name>A0A2W5T7X0_9BACT</name>
<comment type="caution">
    <text evidence="4">The sequence shown here is derived from an EMBL/GenBank/DDBJ whole genome shotgun (WGS) entry which is preliminary data.</text>
</comment>
<evidence type="ECO:0000259" key="3">
    <source>
        <dbReference type="PROSITE" id="PS51123"/>
    </source>
</evidence>
<dbReference type="EMBL" id="QFQP01000030">
    <property type="protein sequence ID" value="PZR07585.1"/>
    <property type="molecule type" value="Genomic_DNA"/>
</dbReference>
<organism evidence="4 5">
    <name type="scientific">Archangium gephyra</name>
    <dbReference type="NCBI Taxonomy" id="48"/>
    <lineage>
        <taxon>Bacteria</taxon>
        <taxon>Pseudomonadati</taxon>
        <taxon>Myxococcota</taxon>
        <taxon>Myxococcia</taxon>
        <taxon>Myxococcales</taxon>
        <taxon>Cystobacterineae</taxon>
        <taxon>Archangiaceae</taxon>
        <taxon>Archangium</taxon>
    </lineage>
</organism>
<dbReference type="InterPro" id="IPR050330">
    <property type="entry name" value="Bact_OuterMem_StrucFunc"/>
</dbReference>
<dbReference type="Pfam" id="PF00691">
    <property type="entry name" value="OmpA"/>
    <property type="match status" value="1"/>
</dbReference>
<dbReference type="AlphaFoldDB" id="A0A2W5T7X0"/>
<proteinExistence type="predicted"/>
<feature type="domain" description="OmpA-like" evidence="3">
    <location>
        <begin position="199"/>
        <end position="322"/>
    </location>
</feature>
<dbReference type="InterPro" id="IPR006665">
    <property type="entry name" value="OmpA-like"/>
</dbReference>
<evidence type="ECO:0000313" key="4">
    <source>
        <dbReference type="EMBL" id="PZR07585.1"/>
    </source>
</evidence>
<keyword evidence="1" id="KW-0472">Membrane</keyword>
<evidence type="ECO:0000256" key="1">
    <source>
        <dbReference type="PROSITE-ProRule" id="PRU00473"/>
    </source>
</evidence>
<dbReference type="InterPro" id="IPR036737">
    <property type="entry name" value="OmpA-like_sf"/>
</dbReference>
<feature type="chain" id="PRO_5015870729" evidence="2">
    <location>
        <begin position="17"/>
        <end position="337"/>
    </location>
</feature>
<dbReference type="SUPFAM" id="SSF103088">
    <property type="entry name" value="OmpA-like"/>
    <property type="match status" value="1"/>
</dbReference>
<accession>A0A2W5T7X0</accession>
<dbReference type="CDD" id="cd07185">
    <property type="entry name" value="OmpA_C-like"/>
    <property type="match status" value="1"/>
</dbReference>
<dbReference type="PROSITE" id="PS51123">
    <property type="entry name" value="OMPA_2"/>
    <property type="match status" value="1"/>
</dbReference>
<dbReference type="GO" id="GO:0016020">
    <property type="term" value="C:membrane"/>
    <property type="evidence" value="ECO:0007669"/>
    <property type="project" value="UniProtKB-UniRule"/>
</dbReference>
<feature type="signal peptide" evidence="2">
    <location>
        <begin position="1"/>
        <end position="16"/>
    </location>
</feature>
<sequence length="337" mass="36883">MRLVTLLALLPALAFADSVNVSLTNKAMKGKGSPAVHIEILEPIAGFRLSLARDGGKPQEWKGGGKPGTVRNIELPQPDGVSKWSGELVVNLPNGTTGSMPLEFETELVGPLAITIDKEKDVDVEGRKLRFTLNQPVDKVHLKVQVESGAFLVDDDIQFNGEPAGTKLEVTWPESKSKVLKIDLRAFTKSGVYNGVELTPWRLDIPHEEVNFASGKWDVLPEEAGKLDASFKQVADAMAKVGQYVPLKLFIAGHTDTVGANASNRTLSLNRAKAIGAYFRKKGVRIPIYFEGFGEEALLVSTKDETDEPKNRRAEYILAIDDPTTKNAPFAPNWQRL</sequence>
<dbReference type="PANTHER" id="PTHR30329">
    <property type="entry name" value="STATOR ELEMENT OF FLAGELLAR MOTOR COMPLEX"/>
    <property type="match status" value="1"/>
</dbReference>